<dbReference type="GO" id="GO:0007007">
    <property type="term" value="P:inner mitochondrial membrane organization"/>
    <property type="evidence" value="ECO:0007669"/>
    <property type="project" value="TreeGrafter"/>
</dbReference>
<dbReference type="AlphaFoldDB" id="E2BQM6"/>
<gene>
    <name evidence="1" type="ORF">EAI_15655</name>
</gene>
<dbReference type="EMBL" id="GL449784">
    <property type="protein sequence ID" value="EFN81991.1"/>
    <property type="molecule type" value="Genomic_DNA"/>
</dbReference>
<sequence length="193" mass="21600">MGSGQSARKLTITNEEEIGVIKVSNSLVQRIAQGEKAKANEPPVNAEPTTPAQHITSSAATVLPANATSGHQVYYYPELTMSAHQVHQQKEQELKQQEQYWRKRLRNIDDSYQKINRIFAEEYQKATAEVSTKAGQNITGTQGTVQPCLENSNKVLKCFQSHPKETLACSNLVEEFSNCVWNVHYTHAIEARS</sequence>
<dbReference type="OrthoDB" id="70030at2759"/>
<dbReference type="PANTHER" id="PTHR21588">
    <property type="entry name" value="COILED-COIL-HELIX-COILED-COIL-HELIX DOMAIN CONTAINING 6"/>
    <property type="match status" value="1"/>
</dbReference>
<accession>E2BQM6</accession>
<dbReference type="InParanoid" id="E2BQM6"/>
<dbReference type="SUPFAM" id="SSF47072">
    <property type="entry name" value="Cysteine alpha-hairpin motif"/>
    <property type="match status" value="1"/>
</dbReference>
<organism evidence="2">
    <name type="scientific">Harpegnathos saltator</name>
    <name type="common">Jerdon's jumping ant</name>
    <dbReference type="NCBI Taxonomy" id="610380"/>
    <lineage>
        <taxon>Eukaryota</taxon>
        <taxon>Metazoa</taxon>
        <taxon>Ecdysozoa</taxon>
        <taxon>Arthropoda</taxon>
        <taxon>Hexapoda</taxon>
        <taxon>Insecta</taxon>
        <taxon>Pterygota</taxon>
        <taxon>Neoptera</taxon>
        <taxon>Endopterygota</taxon>
        <taxon>Hymenoptera</taxon>
        <taxon>Apocrita</taxon>
        <taxon>Aculeata</taxon>
        <taxon>Formicoidea</taxon>
        <taxon>Formicidae</taxon>
        <taxon>Ponerinae</taxon>
        <taxon>Ponerini</taxon>
        <taxon>Harpegnathos</taxon>
    </lineage>
</organism>
<dbReference type="KEGG" id="hst:105185520"/>
<name>E2BQM6_HARSA</name>
<dbReference type="PhylomeDB" id="E2BQM6"/>
<dbReference type="PANTHER" id="PTHR21588:SF18">
    <property type="entry name" value="MICOS COMPLEX SUBUNIT MIC19"/>
    <property type="match status" value="1"/>
</dbReference>
<dbReference type="InterPro" id="IPR009069">
    <property type="entry name" value="Cys_alpha_HP_mot_SF"/>
</dbReference>
<proteinExistence type="predicted"/>
<dbReference type="Proteomes" id="UP000008237">
    <property type="component" value="Unassembled WGS sequence"/>
</dbReference>
<protein>
    <recommendedName>
        <fullName evidence="3">Coiled-coil-helix-coiled-coil-helix domain-containing protein 3, mitochondrial</fullName>
    </recommendedName>
</protein>
<dbReference type="FunCoup" id="E2BQM6">
    <property type="interactions" value="145"/>
</dbReference>
<dbReference type="InterPro" id="IPR052632">
    <property type="entry name" value="MICOS_subunit_Mic19"/>
</dbReference>
<evidence type="ECO:0000313" key="2">
    <source>
        <dbReference type="Proteomes" id="UP000008237"/>
    </source>
</evidence>
<dbReference type="OMA" id="DVQRQMN"/>
<evidence type="ECO:0008006" key="3">
    <source>
        <dbReference type="Google" id="ProtNLM"/>
    </source>
</evidence>
<dbReference type="GO" id="GO:0061617">
    <property type="term" value="C:MICOS complex"/>
    <property type="evidence" value="ECO:0007669"/>
    <property type="project" value="TreeGrafter"/>
</dbReference>
<reference evidence="1 2" key="1">
    <citation type="journal article" date="2010" name="Science">
        <title>Genomic comparison of the ants Camponotus floridanus and Harpegnathos saltator.</title>
        <authorList>
            <person name="Bonasio R."/>
            <person name="Zhang G."/>
            <person name="Ye C."/>
            <person name="Mutti N.S."/>
            <person name="Fang X."/>
            <person name="Qin N."/>
            <person name="Donahue G."/>
            <person name="Yang P."/>
            <person name="Li Q."/>
            <person name="Li C."/>
            <person name="Zhang P."/>
            <person name="Huang Z."/>
            <person name="Berger S.L."/>
            <person name="Reinberg D."/>
            <person name="Wang J."/>
            <person name="Liebig J."/>
        </authorList>
    </citation>
    <scope>NUCLEOTIDE SEQUENCE [LARGE SCALE GENOMIC DNA]</scope>
    <source>
        <strain evidence="1 2">R22 G/1</strain>
    </source>
</reference>
<evidence type="ECO:0000313" key="1">
    <source>
        <dbReference type="EMBL" id="EFN81991.1"/>
    </source>
</evidence>
<dbReference type="STRING" id="610380.E2BQM6"/>
<keyword evidence="2" id="KW-1185">Reference proteome</keyword>